<dbReference type="PANTHER" id="PTHR43133:SF60">
    <property type="entry name" value="RNA POLYMERASE SIGMA FACTOR SIGV"/>
    <property type="match status" value="1"/>
</dbReference>
<evidence type="ECO:0000256" key="3">
    <source>
        <dbReference type="ARBA" id="ARBA00023082"/>
    </source>
</evidence>
<feature type="domain" description="RNA polymerase sigma-70 region 2" evidence="5">
    <location>
        <begin position="1"/>
        <end position="67"/>
    </location>
</feature>
<dbReference type="Gene3D" id="1.10.10.10">
    <property type="entry name" value="Winged helix-like DNA-binding domain superfamily/Winged helix DNA-binding domain"/>
    <property type="match status" value="1"/>
</dbReference>
<dbReference type="InterPro" id="IPR039425">
    <property type="entry name" value="RNA_pol_sigma-70-like"/>
</dbReference>
<dbReference type="SUPFAM" id="SSF88946">
    <property type="entry name" value="Sigma2 domain of RNA polymerase sigma factors"/>
    <property type="match status" value="1"/>
</dbReference>
<comment type="caution">
    <text evidence="7">The sequence shown here is derived from an EMBL/GenBank/DDBJ whole genome shotgun (WGS) entry which is preliminary data.</text>
</comment>
<keyword evidence="4" id="KW-0804">Transcription</keyword>
<comment type="similarity">
    <text evidence="1">Belongs to the sigma-70 factor family. ECF subfamily.</text>
</comment>
<dbReference type="InterPro" id="IPR013249">
    <property type="entry name" value="RNA_pol_sigma70_r4_t2"/>
</dbReference>
<dbReference type="Gene3D" id="1.10.1740.10">
    <property type="match status" value="1"/>
</dbReference>
<dbReference type="InterPro" id="IPR014284">
    <property type="entry name" value="RNA_pol_sigma-70_dom"/>
</dbReference>
<reference evidence="7 8" key="1">
    <citation type="journal article" date="2021" name="Microorganisms">
        <title>Bacterial Dimethylsulfoniopropionate Biosynthesis in the East China Sea.</title>
        <authorList>
            <person name="Liu J."/>
            <person name="Zhang Y."/>
            <person name="Liu J."/>
            <person name="Zhong H."/>
            <person name="Williams B.T."/>
            <person name="Zheng Y."/>
            <person name="Curson A.R.J."/>
            <person name="Sun C."/>
            <person name="Sun H."/>
            <person name="Song D."/>
            <person name="Wagner Mackenzie B."/>
            <person name="Bermejo Martinez A."/>
            <person name="Todd J.D."/>
            <person name="Zhang X.H."/>
        </authorList>
    </citation>
    <scope>NUCLEOTIDE SEQUENCE [LARGE SCALE GENOMIC DNA]</scope>
    <source>
        <strain evidence="7 8">ESS08</strain>
    </source>
</reference>
<dbReference type="PANTHER" id="PTHR43133">
    <property type="entry name" value="RNA POLYMERASE ECF-TYPE SIGMA FACTO"/>
    <property type="match status" value="1"/>
</dbReference>
<evidence type="ECO:0000313" key="7">
    <source>
        <dbReference type="EMBL" id="MBS8264061.1"/>
    </source>
</evidence>
<sequence>MIEDYADRVNRLAYTYVKSWQSAEDITQEVFISCYKNLDSFRSESSYKTWIFKITVNKCKDYLKSKWYKSIVPIEFGWSLIPGSKTSPEEDVINKNKHYTLSKNVMSLPAKYREIIILYYYEDLNIAEISNLTSINLDTVKTRLRRAKALLRKKYEGVDENGE</sequence>
<evidence type="ECO:0000313" key="8">
    <source>
        <dbReference type="Proteomes" id="UP000761411"/>
    </source>
</evidence>
<name>A0A944CKL4_9BACI</name>
<dbReference type="Proteomes" id="UP000761411">
    <property type="component" value="Unassembled WGS sequence"/>
</dbReference>
<evidence type="ECO:0000256" key="4">
    <source>
        <dbReference type="ARBA" id="ARBA00023163"/>
    </source>
</evidence>
<evidence type="ECO:0000256" key="2">
    <source>
        <dbReference type="ARBA" id="ARBA00023015"/>
    </source>
</evidence>
<evidence type="ECO:0000259" key="6">
    <source>
        <dbReference type="Pfam" id="PF08281"/>
    </source>
</evidence>
<dbReference type="GO" id="GO:0006352">
    <property type="term" value="P:DNA-templated transcription initiation"/>
    <property type="evidence" value="ECO:0007669"/>
    <property type="project" value="InterPro"/>
</dbReference>
<keyword evidence="2" id="KW-0805">Transcription regulation</keyword>
<dbReference type="InterPro" id="IPR013324">
    <property type="entry name" value="RNA_pol_sigma_r3/r4-like"/>
</dbReference>
<gene>
    <name evidence="7" type="ORF">DYI25_06400</name>
</gene>
<dbReference type="EMBL" id="QTKX01000001">
    <property type="protein sequence ID" value="MBS8264061.1"/>
    <property type="molecule type" value="Genomic_DNA"/>
</dbReference>
<evidence type="ECO:0000259" key="5">
    <source>
        <dbReference type="Pfam" id="PF04542"/>
    </source>
</evidence>
<accession>A0A944CKL4</accession>
<feature type="domain" description="RNA polymerase sigma factor 70 region 4 type 2" evidence="6">
    <location>
        <begin position="107"/>
        <end position="151"/>
    </location>
</feature>
<dbReference type="GO" id="GO:0016987">
    <property type="term" value="F:sigma factor activity"/>
    <property type="evidence" value="ECO:0007669"/>
    <property type="project" value="UniProtKB-KW"/>
</dbReference>
<dbReference type="Pfam" id="PF08281">
    <property type="entry name" value="Sigma70_r4_2"/>
    <property type="match status" value="1"/>
</dbReference>
<dbReference type="GO" id="GO:0003677">
    <property type="term" value="F:DNA binding"/>
    <property type="evidence" value="ECO:0007669"/>
    <property type="project" value="InterPro"/>
</dbReference>
<dbReference type="InterPro" id="IPR036388">
    <property type="entry name" value="WH-like_DNA-bd_sf"/>
</dbReference>
<dbReference type="NCBIfam" id="TIGR02937">
    <property type="entry name" value="sigma70-ECF"/>
    <property type="match status" value="1"/>
</dbReference>
<dbReference type="CDD" id="cd06171">
    <property type="entry name" value="Sigma70_r4"/>
    <property type="match status" value="1"/>
</dbReference>
<dbReference type="InterPro" id="IPR013325">
    <property type="entry name" value="RNA_pol_sigma_r2"/>
</dbReference>
<organism evidence="7 8">
    <name type="scientific">Mesobacillus boroniphilus</name>
    <dbReference type="NCBI Taxonomy" id="308892"/>
    <lineage>
        <taxon>Bacteria</taxon>
        <taxon>Bacillati</taxon>
        <taxon>Bacillota</taxon>
        <taxon>Bacilli</taxon>
        <taxon>Bacillales</taxon>
        <taxon>Bacillaceae</taxon>
        <taxon>Mesobacillus</taxon>
    </lineage>
</organism>
<dbReference type="AlphaFoldDB" id="A0A944CKL4"/>
<evidence type="ECO:0000256" key="1">
    <source>
        <dbReference type="ARBA" id="ARBA00010641"/>
    </source>
</evidence>
<dbReference type="SUPFAM" id="SSF88659">
    <property type="entry name" value="Sigma3 and sigma4 domains of RNA polymerase sigma factors"/>
    <property type="match status" value="1"/>
</dbReference>
<keyword evidence="3" id="KW-0731">Sigma factor</keyword>
<proteinExistence type="inferred from homology"/>
<dbReference type="Pfam" id="PF04542">
    <property type="entry name" value="Sigma70_r2"/>
    <property type="match status" value="1"/>
</dbReference>
<keyword evidence="8" id="KW-1185">Reference proteome</keyword>
<dbReference type="InterPro" id="IPR007627">
    <property type="entry name" value="RNA_pol_sigma70_r2"/>
</dbReference>
<protein>
    <submittedName>
        <fullName evidence="7">RNA polymerase subunit sigma</fullName>
    </submittedName>
</protein>